<keyword evidence="1" id="KW-0805">Transcription regulation</keyword>
<evidence type="ECO:0000256" key="2">
    <source>
        <dbReference type="ARBA" id="ARBA00023125"/>
    </source>
</evidence>
<dbReference type="PROSITE" id="PS50977">
    <property type="entry name" value="HTH_TETR_2"/>
    <property type="match status" value="1"/>
</dbReference>
<dbReference type="GO" id="GO:0003677">
    <property type="term" value="F:DNA binding"/>
    <property type="evidence" value="ECO:0007669"/>
    <property type="project" value="UniProtKB-UniRule"/>
</dbReference>
<gene>
    <name evidence="6" type="ORF">GARC_0906</name>
</gene>
<dbReference type="InterPro" id="IPR001647">
    <property type="entry name" value="HTH_TetR"/>
</dbReference>
<keyword evidence="3" id="KW-0804">Transcription</keyword>
<dbReference type="InterPro" id="IPR036271">
    <property type="entry name" value="Tet_transcr_reg_TetR-rel_C_sf"/>
</dbReference>
<keyword evidence="7" id="KW-1185">Reference proteome</keyword>
<evidence type="ECO:0000313" key="6">
    <source>
        <dbReference type="EMBL" id="GAC17887.1"/>
    </source>
</evidence>
<protein>
    <submittedName>
        <fullName evidence="6">TetR family transcriptional regulator</fullName>
    </submittedName>
</protein>
<evidence type="ECO:0000259" key="5">
    <source>
        <dbReference type="PROSITE" id="PS50977"/>
    </source>
</evidence>
<dbReference type="SUPFAM" id="SSF48498">
    <property type="entry name" value="Tetracyclin repressor-like, C-terminal domain"/>
    <property type="match status" value="1"/>
</dbReference>
<reference evidence="6 7" key="1">
    <citation type="journal article" date="2017" name="Antonie Van Leeuwenhoek">
        <title>Rhizobium rhizosphaerae sp. nov., a novel species isolated from rice rhizosphere.</title>
        <authorList>
            <person name="Zhao J.J."/>
            <person name="Zhang J."/>
            <person name="Zhang R.J."/>
            <person name="Zhang C.W."/>
            <person name="Yin H.Q."/>
            <person name="Zhang X.X."/>
        </authorList>
    </citation>
    <scope>NUCLEOTIDE SEQUENCE [LARGE SCALE GENOMIC DNA]</scope>
    <source>
        <strain evidence="6 7">BSs20135</strain>
    </source>
</reference>
<keyword evidence="2 4" id="KW-0238">DNA-binding</keyword>
<organism evidence="6 7">
    <name type="scientific">Paraglaciecola arctica BSs20135</name>
    <dbReference type="NCBI Taxonomy" id="493475"/>
    <lineage>
        <taxon>Bacteria</taxon>
        <taxon>Pseudomonadati</taxon>
        <taxon>Pseudomonadota</taxon>
        <taxon>Gammaproteobacteria</taxon>
        <taxon>Alteromonadales</taxon>
        <taxon>Alteromonadaceae</taxon>
        <taxon>Paraglaciecola</taxon>
    </lineage>
</organism>
<sequence>MIKHDESNVEKEPENNENMLLLVNNNLPVDNAVTLFGNMKMTKKEALLKAAEDKVRQGGYSNFSFRELANEVGIKSASVHYHFPTKADLGAELAHQYTNSFLAALGDPANIKASGINPIDVYTQLFRSALITDDKMCLCGLLGAQSESLPDKVRLEVKRFFNENLAWLTAAHTANGEHDPARAAIVTISLLEGAMMISKALNDHSYFESVTQ</sequence>
<dbReference type="AlphaFoldDB" id="K6YI94"/>
<feature type="domain" description="HTH tetR-type" evidence="5">
    <location>
        <begin position="41"/>
        <end position="101"/>
    </location>
</feature>
<evidence type="ECO:0000256" key="1">
    <source>
        <dbReference type="ARBA" id="ARBA00023015"/>
    </source>
</evidence>
<dbReference type="eggNOG" id="COG1309">
    <property type="taxonomic scope" value="Bacteria"/>
</dbReference>
<dbReference type="SUPFAM" id="SSF46689">
    <property type="entry name" value="Homeodomain-like"/>
    <property type="match status" value="1"/>
</dbReference>
<dbReference type="PANTHER" id="PTHR47506:SF6">
    <property type="entry name" value="HTH-TYPE TRANSCRIPTIONAL REPRESSOR NEMR"/>
    <property type="match status" value="1"/>
</dbReference>
<dbReference type="PANTHER" id="PTHR47506">
    <property type="entry name" value="TRANSCRIPTIONAL REGULATORY PROTEIN"/>
    <property type="match status" value="1"/>
</dbReference>
<evidence type="ECO:0000313" key="7">
    <source>
        <dbReference type="Proteomes" id="UP000006327"/>
    </source>
</evidence>
<feature type="DNA-binding region" description="H-T-H motif" evidence="4">
    <location>
        <begin position="64"/>
        <end position="83"/>
    </location>
</feature>
<dbReference type="InterPro" id="IPR009057">
    <property type="entry name" value="Homeodomain-like_sf"/>
</dbReference>
<dbReference type="EMBL" id="BAEO01000012">
    <property type="protein sequence ID" value="GAC17887.1"/>
    <property type="molecule type" value="Genomic_DNA"/>
</dbReference>
<dbReference type="Pfam" id="PF00440">
    <property type="entry name" value="TetR_N"/>
    <property type="match status" value="1"/>
</dbReference>
<dbReference type="Gene3D" id="1.10.357.10">
    <property type="entry name" value="Tetracycline Repressor, domain 2"/>
    <property type="match status" value="1"/>
</dbReference>
<dbReference type="STRING" id="493475.GARC_0906"/>
<accession>K6YI94</accession>
<evidence type="ECO:0000256" key="3">
    <source>
        <dbReference type="ARBA" id="ARBA00023163"/>
    </source>
</evidence>
<dbReference type="Proteomes" id="UP000006327">
    <property type="component" value="Unassembled WGS sequence"/>
</dbReference>
<name>K6YI94_9ALTE</name>
<comment type="caution">
    <text evidence="6">The sequence shown here is derived from an EMBL/GenBank/DDBJ whole genome shotgun (WGS) entry which is preliminary data.</text>
</comment>
<proteinExistence type="predicted"/>
<evidence type="ECO:0000256" key="4">
    <source>
        <dbReference type="PROSITE-ProRule" id="PRU00335"/>
    </source>
</evidence>